<dbReference type="GO" id="GO:0044718">
    <property type="term" value="P:siderophore transmembrane transport"/>
    <property type="evidence" value="ECO:0007669"/>
    <property type="project" value="TreeGrafter"/>
</dbReference>
<keyword evidence="4 11" id="KW-1134">Transmembrane beta strand</keyword>
<dbReference type="InterPro" id="IPR012910">
    <property type="entry name" value="Plug_dom"/>
</dbReference>
<dbReference type="CDD" id="cd01347">
    <property type="entry name" value="ligand_gated_channel"/>
    <property type="match status" value="1"/>
</dbReference>
<comment type="caution">
    <text evidence="16">The sequence shown here is derived from an EMBL/GenBank/DDBJ whole genome shotgun (WGS) entry which is preliminary data.</text>
</comment>
<dbReference type="Gene3D" id="2.40.170.20">
    <property type="entry name" value="TonB-dependent receptor, beta-barrel domain"/>
    <property type="match status" value="1"/>
</dbReference>
<keyword evidence="9 16" id="KW-0675">Receptor</keyword>
<feature type="chain" id="PRO_5004462433" evidence="13">
    <location>
        <begin position="19"/>
        <end position="705"/>
    </location>
</feature>
<dbReference type="GO" id="GO:0009279">
    <property type="term" value="C:cell outer membrane"/>
    <property type="evidence" value="ECO:0007669"/>
    <property type="project" value="UniProtKB-SubCell"/>
</dbReference>
<evidence type="ECO:0000313" key="16">
    <source>
        <dbReference type="EMBL" id="EON92530.1"/>
    </source>
</evidence>
<protein>
    <submittedName>
        <fullName evidence="16">Ferrienterochelin/colicin outer membrane receptor</fullName>
    </submittedName>
</protein>
<dbReference type="Proteomes" id="UP000016540">
    <property type="component" value="Unassembled WGS sequence"/>
</dbReference>
<feature type="domain" description="TonB-dependent receptor-like beta-barrel" evidence="14">
    <location>
        <begin position="271"/>
        <end position="667"/>
    </location>
</feature>
<dbReference type="SUPFAM" id="SSF56935">
    <property type="entry name" value="Porins"/>
    <property type="match status" value="1"/>
</dbReference>
<keyword evidence="7 12" id="KW-0798">TonB box</keyword>
<keyword evidence="10 11" id="KW-0998">Cell outer membrane</keyword>
<feature type="domain" description="TonB-dependent receptor plug" evidence="15">
    <location>
        <begin position="61"/>
        <end position="170"/>
    </location>
</feature>
<evidence type="ECO:0000256" key="3">
    <source>
        <dbReference type="ARBA" id="ARBA00022448"/>
    </source>
</evidence>
<evidence type="ECO:0000256" key="10">
    <source>
        <dbReference type="ARBA" id="ARBA00023237"/>
    </source>
</evidence>
<keyword evidence="3 11" id="KW-0813">Transport</keyword>
<dbReference type="RefSeq" id="WP_012137456.1">
    <property type="nucleotide sequence ID" value="NZ_KE007317.1"/>
</dbReference>
<dbReference type="InterPro" id="IPR039426">
    <property type="entry name" value="TonB-dep_rcpt-like"/>
</dbReference>
<comment type="subcellular location">
    <subcellularLocation>
        <location evidence="1 11">Cell outer membrane</location>
        <topology evidence="1 11">Multi-pass membrane protein</topology>
    </subcellularLocation>
</comment>
<dbReference type="InterPro" id="IPR037066">
    <property type="entry name" value="Plug_dom_sf"/>
</dbReference>
<keyword evidence="17" id="KW-1185">Reference proteome</keyword>
<keyword evidence="8 11" id="KW-0472">Membrane</keyword>
<evidence type="ECO:0000256" key="4">
    <source>
        <dbReference type="ARBA" id="ARBA00022452"/>
    </source>
</evidence>
<organism evidence="16 17">
    <name type="scientific">Marinobacter lipolyticus SM19</name>
    <dbReference type="NCBI Taxonomy" id="1318628"/>
    <lineage>
        <taxon>Bacteria</taxon>
        <taxon>Pseudomonadati</taxon>
        <taxon>Pseudomonadota</taxon>
        <taxon>Gammaproteobacteria</taxon>
        <taxon>Pseudomonadales</taxon>
        <taxon>Marinobacteraceae</taxon>
        <taxon>Marinobacter</taxon>
    </lineage>
</organism>
<dbReference type="AlphaFoldDB" id="R8B1T1"/>
<proteinExistence type="inferred from homology"/>
<evidence type="ECO:0000256" key="9">
    <source>
        <dbReference type="ARBA" id="ARBA00023170"/>
    </source>
</evidence>
<dbReference type="eggNOG" id="COG4771">
    <property type="taxonomic scope" value="Bacteria"/>
</dbReference>
<sequence length="705" mass="77486">MNGSFQPLLPLSCVRAVAATVCLAFTSTVSGNEEALWDIPLEELGQIRVVSIASGTETPLDKAAAITSVINADEIAAMGATDLDQVLETVPGLHVNHSNQAFSPKYVFRGITSSNNPQALLLINGVPATTMMYGNRGNAWGGMPVKAIERIEVIRGPGSALYGADAYSGVINITTKGPKTIDGQTIGGRVGSFDTRGGWLEAGDEIGSLGMSMVLEYQTTDGWRETIVRDDQTNFDEAFGTSASLAPGPVNTGVDQLDARFEVGGEQWAFRAGLQDRSNLGTGPGVAQALDPRGEFSSRRLNADYSYRWSDLADGLDLEARVSYFNITQEPENDIFLYPPGAFGGAYPDGLIGSPGYKENQARFDLSAIYRGFRNHRVHTGIGTLWADLYEVTEEKNFNPDFSPKGSVVDVSDDPSEVWMPEEDRTNYYVFVQDEWQFAQNWQLVSGIRFDDYSDFGSTVNPRAALIWATTDTITTKFLYGRAFRAPSLNELYVANNPVFSGNRELDAETIDTFEVAMSHQATARVLYGVNLFYYEIDDLINAEPTAGPIATQYRNSGQRTGHGGELELVYQALESLSLQGNYAYQHTKDENTGRSVGEAPNHQVYARADWSISPRWLLSSQINWVGEQKRVAADPREPVSDYTTVDMTIRTRGLWQGLDLSLSVRNMFDEDVKDPSPFADPAPAIPNDFPMPGRMVVGELFYRF</sequence>
<dbReference type="InterPro" id="IPR000531">
    <property type="entry name" value="Beta-barrel_TonB"/>
</dbReference>
<evidence type="ECO:0000256" key="13">
    <source>
        <dbReference type="SAM" id="SignalP"/>
    </source>
</evidence>
<evidence type="ECO:0000313" key="17">
    <source>
        <dbReference type="Proteomes" id="UP000016540"/>
    </source>
</evidence>
<evidence type="ECO:0000259" key="14">
    <source>
        <dbReference type="Pfam" id="PF00593"/>
    </source>
</evidence>
<dbReference type="PANTHER" id="PTHR30069">
    <property type="entry name" value="TONB-DEPENDENT OUTER MEMBRANE RECEPTOR"/>
    <property type="match status" value="1"/>
</dbReference>
<comment type="similarity">
    <text evidence="2">Belongs to the TonB-dependent receptor family. Hemoglobin/haptoglobin binding protein subfamily.</text>
</comment>
<evidence type="ECO:0000256" key="12">
    <source>
        <dbReference type="RuleBase" id="RU003357"/>
    </source>
</evidence>
<dbReference type="PATRIC" id="fig|1318628.3.peg.1452"/>
<evidence type="ECO:0000256" key="11">
    <source>
        <dbReference type="PROSITE-ProRule" id="PRU01360"/>
    </source>
</evidence>
<dbReference type="InterPro" id="IPR036942">
    <property type="entry name" value="Beta-barrel_TonB_sf"/>
</dbReference>
<accession>R8B1T1</accession>
<dbReference type="Pfam" id="PF00593">
    <property type="entry name" value="TonB_dep_Rec_b-barrel"/>
    <property type="match status" value="1"/>
</dbReference>
<keyword evidence="6 13" id="KW-0732">Signal</keyword>
<dbReference type="Gene3D" id="2.170.130.10">
    <property type="entry name" value="TonB-dependent receptor, plug domain"/>
    <property type="match status" value="1"/>
</dbReference>
<evidence type="ECO:0000256" key="1">
    <source>
        <dbReference type="ARBA" id="ARBA00004571"/>
    </source>
</evidence>
<dbReference type="EMBL" id="ASAD01000010">
    <property type="protein sequence ID" value="EON92530.1"/>
    <property type="molecule type" value="Genomic_DNA"/>
</dbReference>
<evidence type="ECO:0000256" key="7">
    <source>
        <dbReference type="ARBA" id="ARBA00023077"/>
    </source>
</evidence>
<evidence type="ECO:0000256" key="2">
    <source>
        <dbReference type="ARBA" id="ARBA00008143"/>
    </source>
</evidence>
<evidence type="ECO:0000259" key="15">
    <source>
        <dbReference type="Pfam" id="PF07715"/>
    </source>
</evidence>
<feature type="signal peptide" evidence="13">
    <location>
        <begin position="1"/>
        <end position="18"/>
    </location>
</feature>
<evidence type="ECO:0000256" key="8">
    <source>
        <dbReference type="ARBA" id="ARBA00023136"/>
    </source>
</evidence>
<dbReference type="PANTHER" id="PTHR30069:SF29">
    <property type="entry name" value="HEMOGLOBIN AND HEMOGLOBIN-HAPTOGLOBIN-BINDING PROTEIN 1-RELATED"/>
    <property type="match status" value="1"/>
</dbReference>
<dbReference type="Pfam" id="PF07715">
    <property type="entry name" value="Plug"/>
    <property type="match status" value="1"/>
</dbReference>
<reference evidence="16 17" key="1">
    <citation type="journal article" date="2013" name="Genome Announc.">
        <title>Draft Genome Sequence of the Moderately Halophilic Bacterium Marinobacter lipolyticus Strain SM19.</title>
        <authorList>
            <person name="Papke R.T."/>
            <person name="de la Haba R.R."/>
            <person name="Infante-Dominguez C."/>
            <person name="Perez D."/>
            <person name="Sanchez-Porro C."/>
            <person name="Lapierre P."/>
            <person name="Ventosa A."/>
        </authorList>
    </citation>
    <scope>NUCLEOTIDE SEQUENCE [LARGE SCALE GENOMIC DNA]</scope>
    <source>
        <strain evidence="16 17">SM19</strain>
    </source>
</reference>
<evidence type="ECO:0000256" key="5">
    <source>
        <dbReference type="ARBA" id="ARBA00022692"/>
    </source>
</evidence>
<dbReference type="PROSITE" id="PS52016">
    <property type="entry name" value="TONB_DEPENDENT_REC_3"/>
    <property type="match status" value="1"/>
</dbReference>
<dbReference type="STRING" id="1318628.MARLIPOL_07254"/>
<dbReference type="HOGENOM" id="CLU_008287_18_0_6"/>
<name>R8B1T1_9GAMM</name>
<keyword evidence="5 11" id="KW-0812">Transmembrane</keyword>
<gene>
    <name evidence="16" type="ORF">MARLIPOL_07254</name>
</gene>
<evidence type="ECO:0000256" key="6">
    <source>
        <dbReference type="ARBA" id="ARBA00022729"/>
    </source>
</evidence>
<dbReference type="GO" id="GO:0015344">
    <property type="term" value="F:siderophore uptake transmembrane transporter activity"/>
    <property type="evidence" value="ECO:0007669"/>
    <property type="project" value="TreeGrafter"/>
</dbReference>